<dbReference type="InterPro" id="IPR026444">
    <property type="entry name" value="Secre_tail"/>
</dbReference>
<reference evidence="3 4" key="1">
    <citation type="submission" date="2023-10" db="EMBL/GenBank/DDBJ databases">
        <title>Hymenobacter endophyticus sp. nov., an isolate from the leaf tissues of wheat.</title>
        <authorList>
            <person name="Dai Y."/>
        </authorList>
    </citation>
    <scope>NUCLEOTIDE SEQUENCE [LARGE SCALE GENOMIC DNA]</scope>
    <source>
        <strain evidence="3 4">ZK17L-C2</strain>
    </source>
</reference>
<gene>
    <name evidence="3" type="ORF">ROI90_14105</name>
</gene>
<dbReference type="RefSeq" id="WP_315999000.1">
    <property type="nucleotide sequence ID" value="NZ_JAWDJT010000009.1"/>
</dbReference>
<proteinExistence type="predicted"/>
<name>A0ABU3TJJ5_9BACT</name>
<feature type="chain" id="PRO_5046629400" evidence="1">
    <location>
        <begin position="23"/>
        <end position="362"/>
    </location>
</feature>
<evidence type="ECO:0000313" key="4">
    <source>
        <dbReference type="Proteomes" id="UP001250698"/>
    </source>
</evidence>
<accession>A0ABU3TJJ5</accession>
<feature type="signal peptide" evidence="1">
    <location>
        <begin position="1"/>
        <end position="22"/>
    </location>
</feature>
<evidence type="ECO:0000259" key="2">
    <source>
        <dbReference type="Pfam" id="PF18962"/>
    </source>
</evidence>
<sequence length="362" mass="37391">MKKQFTLAALGLLTATSFSASAQITLDGKVTATEIGTGANKYQLASTYTGTHSVAGKGLQTLYVGSSSTKLYVMIVGSAETATDYPGYVLYLNVPGKTGVAAGTQLKGGSAGDSPLKHTPTMDMETDYGVRATLSPSNMTDVYYSFVDYTAGNTAPVSDSYQGAGKKDGTALTFSATTGPFTGARTALMKSTDLTAATAAGTGLEMEFDLAAMGLTATSQINLMVGYVKDGGAFTSDVLPQVVGQTADLGSSPDFSTLTGRQNVTYNLTTGILANRNAVASALKFSVYPNPSSEAATIDYVVSGQQDVALDVFNSLGQRVRSVASGKQNGAQSFPLDNLTAGAYLVKLRVGDQSTSQKVVIQ</sequence>
<keyword evidence="4" id="KW-1185">Reference proteome</keyword>
<dbReference type="Proteomes" id="UP001250698">
    <property type="component" value="Unassembled WGS sequence"/>
</dbReference>
<keyword evidence="1" id="KW-0732">Signal</keyword>
<evidence type="ECO:0000313" key="3">
    <source>
        <dbReference type="EMBL" id="MDU0371538.1"/>
    </source>
</evidence>
<dbReference type="Pfam" id="PF18962">
    <property type="entry name" value="Por_Secre_tail"/>
    <property type="match status" value="1"/>
</dbReference>
<feature type="domain" description="Secretion system C-terminal sorting" evidence="2">
    <location>
        <begin position="287"/>
        <end position="361"/>
    </location>
</feature>
<protein>
    <submittedName>
        <fullName evidence="3">T9SS type A sorting domain-containing protein</fullName>
    </submittedName>
</protein>
<comment type="caution">
    <text evidence="3">The sequence shown here is derived from an EMBL/GenBank/DDBJ whole genome shotgun (WGS) entry which is preliminary data.</text>
</comment>
<dbReference type="NCBIfam" id="TIGR04183">
    <property type="entry name" value="Por_Secre_tail"/>
    <property type="match status" value="1"/>
</dbReference>
<dbReference type="EMBL" id="JAWDJT010000009">
    <property type="protein sequence ID" value="MDU0371538.1"/>
    <property type="molecule type" value="Genomic_DNA"/>
</dbReference>
<organism evidence="3 4">
    <name type="scientific">Hymenobacter endophyticus</name>
    <dbReference type="NCBI Taxonomy" id="3076335"/>
    <lineage>
        <taxon>Bacteria</taxon>
        <taxon>Pseudomonadati</taxon>
        <taxon>Bacteroidota</taxon>
        <taxon>Cytophagia</taxon>
        <taxon>Cytophagales</taxon>
        <taxon>Hymenobacteraceae</taxon>
        <taxon>Hymenobacter</taxon>
    </lineage>
</organism>
<evidence type="ECO:0000256" key="1">
    <source>
        <dbReference type="SAM" id="SignalP"/>
    </source>
</evidence>